<proteinExistence type="predicted"/>
<dbReference type="GeneID" id="67004553"/>
<comment type="caution">
    <text evidence="1">The sequence shown here is derived from an EMBL/GenBank/DDBJ whole genome shotgun (WGS) entry which is preliminary data.</text>
</comment>
<organism evidence="1 2">
    <name type="scientific">Aspergillus pseudoviridinutans</name>
    <dbReference type="NCBI Taxonomy" id="1517512"/>
    <lineage>
        <taxon>Eukaryota</taxon>
        <taxon>Fungi</taxon>
        <taxon>Dikarya</taxon>
        <taxon>Ascomycota</taxon>
        <taxon>Pezizomycotina</taxon>
        <taxon>Eurotiomycetes</taxon>
        <taxon>Eurotiomycetidae</taxon>
        <taxon>Eurotiales</taxon>
        <taxon>Aspergillaceae</taxon>
        <taxon>Aspergillus</taxon>
        <taxon>Aspergillus subgen. Fumigati</taxon>
    </lineage>
</organism>
<evidence type="ECO:0000313" key="2">
    <source>
        <dbReference type="Proteomes" id="UP001043456"/>
    </source>
</evidence>
<dbReference type="EMBL" id="BHVY01000004">
    <property type="protein sequence ID" value="GIJ87040.1"/>
    <property type="molecule type" value="Genomic_DNA"/>
</dbReference>
<protein>
    <submittedName>
        <fullName evidence="1">Uncharacterized protein</fullName>
    </submittedName>
</protein>
<gene>
    <name evidence="1" type="ORF">Asppvi_005942</name>
</gene>
<name>A0A9P3EVQ9_9EURO</name>
<reference evidence="1 2" key="1">
    <citation type="submission" date="2018-10" db="EMBL/GenBank/DDBJ databases">
        <title>Pan-genome distribution and transcriptional activeness of fungal secondary metabolism genes in Aspergillus section Fumigati.</title>
        <authorList>
            <person name="Takahashi H."/>
            <person name="Umemura M."/>
            <person name="Ninomiya A."/>
            <person name="Kusuya Y."/>
            <person name="Urayama S."/>
            <person name="Shimizu M."/>
            <person name="Watanabe A."/>
            <person name="Kamei K."/>
            <person name="Yaguchi T."/>
            <person name="Hagiwara D."/>
        </authorList>
    </citation>
    <scope>NUCLEOTIDE SEQUENCE [LARGE SCALE GENOMIC DNA]</scope>
    <source>
        <strain evidence="1 2">IFM 55266</strain>
    </source>
</reference>
<evidence type="ECO:0000313" key="1">
    <source>
        <dbReference type="EMBL" id="GIJ87040.1"/>
    </source>
</evidence>
<dbReference type="Proteomes" id="UP001043456">
    <property type="component" value="Unassembled WGS sequence"/>
</dbReference>
<dbReference type="RefSeq" id="XP_043157786.1">
    <property type="nucleotide sequence ID" value="XM_043301851.1"/>
</dbReference>
<dbReference type="Gene3D" id="3.40.50.720">
    <property type="entry name" value="NAD(P)-binding Rossmann-like Domain"/>
    <property type="match status" value="1"/>
</dbReference>
<keyword evidence="2" id="KW-1185">Reference proteome</keyword>
<accession>A0A9P3EVQ9</accession>
<dbReference type="AlphaFoldDB" id="A0A9P3EVQ9"/>
<sequence>MSHASRILRASRKTLWRDIAAIVQSHYLNWGAKITLENSGQSLPVDTAEVESVLNMKWRPLESTVTDVTG</sequence>